<evidence type="ECO:0000256" key="1">
    <source>
        <dbReference type="SAM" id="MobiDB-lite"/>
    </source>
</evidence>
<dbReference type="STRING" id="1081109.A0A166U4G0"/>
<name>A0A166U4G0_9HYPO</name>
<accession>A0A166U4G0</accession>
<dbReference type="OrthoDB" id="342264at2759"/>
<reference evidence="3 4" key="1">
    <citation type="journal article" date="2016" name="Genome Biol. Evol.">
        <title>Divergent and convergent evolution of fungal pathogenicity.</title>
        <authorList>
            <person name="Shang Y."/>
            <person name="Xiao G."/>
            <person name="Zheng P."/>
            <person name="Cen K."/>
            <person name="Zhan S."/>
            <person name="Wang C."/>
        </authorList>
    </citation>
    <scope>NUCLEOTIDE SEQUENCE [LARGE SCALE GENOMIC DNA]</scope>
    <source>
        <strain evidence="3 4">RCEF 2490</strain>
    </source>
</reference>
<feature type="compositionally biased region" description="Basic and acidic residues" evidence="1">
    <location>
        <begin position="332"/>
        <end position="354"/>
    </location>
</feature>
<feature type="region of interest" description="Disordered" evidence="1">
    <location>
        <begin position="239"/>
        <end position="361"/>
    </location>
</feature>
<organism evidence="3 4">
    <name type="scientific">Moelleriella libera RCEF 2490</name>
    <dbReference type="NCBI Taxonomy" id="1081109"/>
    <lineage>
        <taxon>Eukaryota</taxon>
        <taxon>Fungi</taxon>
        <taxon>Dikarya</taxon>
        <taxon>Ascomycota</taxon>
        <taxon>Pezizomycotina</taxon>
        <taxon>Sordariomycetes</taxon>
        <taxon>Hypocreomycetidae</taxon>
        <taxon>Hypocreales</taxon>
        <taxon>Clavicipitaceae</taxon>
        <taxon>Moelleriella</taxon>
    </lineage>
</organism>
<feature type="domain" description="BRCT" evidence="2">
    <location>
        <begin position="10"/>
        <end position="85"/>
    </location>
</feature>
<comment type="caution">
    <text evidence="3">The sequence shown here is derived from an EMBL/GenBank/DDBJ whole genome shotgun (WGS) entry which is preliminary data.</text>
</comment>
<dbReference type="Proteomes" id="UP000078544">
    <property type="component" value="Unassembled WGS sequence"/>
</dbReference>
<feature type="compositionally biased region" description="Acidic residues" evidence="1">
    <location>
        <begin position="272"/>
        <end position="300"/>
    </location>
</feature>
<dbReference type="EMBL" id="AZGY01000002">
    <property type="protein sequence ID" value="OAA32044.1"/>
    <property type="molecule type" value="Genomic_DNA"/>
</dbReference>
<evidence type="ECO:0000259" key="2">
    <source>
        <dbReference type="Pfam" id="PF00533"/>
    </source>
</evidence>
<dbReference type="InterPro" id="IPR001357">
    <property type="entry name" value="BRCT_dom"/>
</dbReference>
<proteinExistence type="predicted"/>
<dbReference type="CDD" id="cd00027">
    <property type="entry name" value="BRCT"/>
    <property type="match status" value="1"/>
</dbReference>
<dbReference type="AlphaFoldDB" id="A0A166U4G0"/>
<evidence type="ECO:0000313" key="4">
    <source>
        <dbReference type="Proteomes" id="UP000078544"/>
    </source>
</evidence>
<keyword evidence="4" id="KW-1185">Reference proteome</keyword>
<dbReference type="Gene3D" id="3.40.50.10190">
    <property type="entry name" value="BRCT domain"/>
    <property type="match status" value="1"/>
</dbReference>
<dbReference type="Pfam" id="PF00533">
    <property type="entry name" value="BRCT"/>
    <property type="match status" value="1"/>
</dbReference>
<protein>
    <submittedName>
        <fullName evidence="3">Brct domain containing protein</fullName>
    </submittedName>
</protein>
<gene>
    <name evidence="3" type="ORF">AAL_01376</name>
</gene>
<dbReference type="SUPFAM" id="SSF52113">
    <property type="entry name" value="BRCT domain"/>
    <property type="match status" value="1"/>
</dbReference>
<dbReference type="InterPro" id="IPR036420">
    <property type="entry name" value="BRCT_dom_sf"/>
</dbReference>
<sequence>MPRKSLANIRPIFKRCVIAVVQPLPKYTLGSYKHWTQTRRGTFKDDFDDEVTHLLCTPEQFQSRGPIILKALEKKKVWIVNFDWFDLSTGGFERKLPERLYSLRPRRGKRNLRKKRKSHHSQVHVASALLLPKSLYRVHIDRYNFPYEIEITRGDGQDPATLERYKLYLFESTAQPPLYLFAGKYYKRKWARPIHLPRSETPQQLGRQLALFKNFFRVKTGLDWEDRVIYYGTTSKDKFQYTPPVKTGHDDGENKLGPGRTGDDQDANTGDVGEEEKEEEEEDDDDEEEEEAEIAADSDCNENGSFAQHVEFEGYESSEDDNMSIVSDDQEDRLGSELSKEEEHHWPGKEHLTDWHTSSGSKAAHCDFHHHMDVIELGNMAS</sequence>
<evidence type="ECO:0000313" key="3">
    <source>
        <dbReference type="EMBL" id="OAA32044.1"/>
    </source>
</evidence>
<feature type="compositionally biased region" description="Acidic residues" evidence="1">
    <location>
        <begin position="313"/>
        <end position="322"/>
    </location>
</feature>